<proteinExistence type="predicted"/>
<reference evidence="1 2" key="1">
    <citation type="journal article" date="2023" name="Plants (Basel)">
        <title>Bridging the Gap: Combining Genomics and Transcriptomics Approaches to Understand Stylosanthes scabra, an Orphan Legume from the Brazilian Caatinga.</title>
        <authorList>
            <person name="Ferreira-Neto J.R.C."/>
            <person name="da Silva M.D."/>
            <person name="Binneck E."/>
            <person name="de Melo N.F."/>
            <person name="da Silva R.H."/>
            <person name="de Melo A.L.T.M."/>
            <person name="Pandolfi V."/>
            <person name="Bustamante F.O."/>
            <person name="Brasileiro-Vidal A.C."/>
            <person name="Benko-Iseppon A.M."/>
        </authorList>
    </citation>
    <scope>NUCLEOTIDE SEQUENCE [LARGE SCALE GENOMIC DNA]</scope>
    <source>
        <tissue evidence="1">Leaves</tissue>
    </source>
</reference>
<sequence>PNLDLGLHNPSKAYPSKILLEKRLNTSSRPDLITEYVTEKRTGNHRTFELSELTDHCSHHHHLQVGE</sequence>
<comment type="caution">
    <text evidence="1">The sequence shown here is derived from an EMBL/GenBank/DDBJ whole genome shotgun (WGS) entry which is preliminary data.</text>
</comment>
<organism evidence="1 2">
    <name type="scientific">Stylosanthes scabra</name>
    <dbReference type="NCBI Taxonomy" id="79078"/>
    <lineage>
        <taxon>Eukaryota</taxon>
        <taxon>Viridiplantae</taxon>
        <taxon>Streptophyta</taxon>
        <taxon>Embryophyta</taxon>
        <taxon>Tracheophyta</taxon>
        <taxon>Spermatophyta</taxon>
        <taxon>Magnoliopsida</taxon>
        <taxon>eudicotyledons</taxon>
        <taxon>Gunneridae</taxon>
        <taxon>Pentapetalae</taxon>
        <taxon>rosids</taxon>
        <taxon>fabids</taxon>
        <taxon>Fabales</taxon>
        <taxon>Fabaceae</taxon>
        <taxon>Papilionoideae</taxon>
        <taxon>50 kb inversion clade</taxon>
        <taxon>dalbergioids sensu lato</taxon>
        <taxon>Dalbergieae</taxon>
        <taxon>Pterocarpus clade</taxon>
        <taxon>Stylosanthes</taxon>
    </lineage>
</organism>
<feature type="non-terminal residue" evidence="1">
    <location>
        <position position="67"/>
    </location>
</feature>
<evidence type="ECO:0000313" key="1">
    <source>
        <dbReference type="EMBL" id="MED6141827.1"/>
    </source>
</evidence>
<protein>
    <submittedName>
        <fullName evidence="1">Uncharacterized protein</fullName>
    </submittedName>
</protein>
<accession>A0ABU6SZL3</accession>
<name>A0ABU6SZL3_9FABA</name>
<dbReference type="EMBL" id="JASCZI010064955">
    <property type="protein sequence ID" value="MED6141827.1"/>
    <property type="molecule type" value="Genomic_DNA"/>
</dbReference>
<evidence type="ECO:0000313" key="2">
    <source>
        <dbReference type="Proteomes" id="UP001341840"/>
    </source>
</evidence>
<gene>
    <name evidence="1" type="ORF">PIB30_107365</name>
</gene>
<feature type="non-terminal residue" evidence="1">
    <location>
        <position position="1"/>
    </location>
</feature>
<keyword evidence="2" id="KW-1185">Reference proteome</keyword>
<dbReference type="Proteomes" id="UP001341840">
    <property type="component" value="Unassembled WGS sequence"/>
</dbReference>